<accession>A0A7J8D2L7</accession>
<evidence type="ECO:0000313" key="3">
    <source>
        <dbReference type="Proteomes" id="UP000550707"/>
    </source>
</evidence>
<evidence type="ECO:0000313" key="2">
    <source>
        <dbReference type="EMBL" id="KAF6417411.1"/>
    </source>
</evidence>
<dbReference type="AlphaFoldDB" id="A0A7J8D2L7"/>
<feature type="region of interest" description="Disordered" evidence="1">
    <location>
        <begin position="1"/>
        <end position="64"/>
    </location>
</feature>
<sequence length="64" mass="6549">MSTERGAVSGLGPGQADQGGSWDHPQHCKIKGDVSPGPGGAERAESQTARPAGGDPGQREHHLH</sequence>
<gene>
    <name evidence="2" type="ORF">HJG59_017973</name>
</gene>
<comment type="caution">
    <text evidence="2">The sequence shown here is derived from an EMBL/GenBank/DDBJ whole genome shotgun (WGS) entry which is preliminary data.</text>
</comment>
<reference evidence="2 3" key="1">
    <citation type="journal article" date="2020" name="Nature">
        <title>Six reference-quality genomes reveal evolution of bat adaptations.</title>
        <authorList>
            <person name="Jebb D."/>
            <person name="Huang Z."/>
            <person name="Pippel M."/>
            <person name="Hughes G.M."/>
            <person name="Lavrichenko K."/>
            <person name="Devanna P."/>
            <person name="Winkler S."/>
            <person name="Jermiin L.S."/>
            <person name="Skirmuntt E.C."/>
            <person name="Katzourakis A."/>
            <person name="Burkitt-Gray L."/>
            <person name="Ray D.A."/>
            <person name="Sullivan K.A.M."/>
            <person name="Roscito J.G."/>
            <person name="Kirilenko B.M."/>
            <person name="Davalos L.M."/>
            <person name="Corthals A.P."/>
            <person name="Power M.L."/>
            <person name="Jones G."/>
            <person name="Ransome R.D."/>
            <person name="Dechmann D.K.N."/>
            <person name="Locatelli A.G."/>
            <person name="Puechmaille S.J."/>
            <person name="Fedrigo O."/>
            <person name="Jarvis E.D."/>
            <person name="Hiller M."/>
            <person name="Vernes S.C."/>
            <person name="Myers E.W."/>
            <person name="Teeling E.C."/>
        </authorList>
    </citation>
    <scope>NUCLEOTIDE SEQUENCE [LARGE SCALE GENOMIC DNA]</scope>
    <source>
        <strain evidence="2">MMolMol1</strain>
        <tissue evidence="2">Muscle</tissue>
    </source>
</reference>
<organism evidence="2 3">
    <name type="scientific">Molossus molossus</name>
    <name type="common">Pallas' mastiff bat</name>
    <name type="synonym">Vespertilio molossus</name>
    <dbReference type="NCBI Taxonomy" id="27622"/>
    <lineage>
        <taxon>Eukaryota</taxon>
        <taxon>Metazoa</taxon>
        <taxon>Chordata</taxon>
        <taxon>Craniata</taxon>
        <taxon>Vertebrata</taxon>
        <taxon>Euteleostomi</taxon>
        <taxon>Mammalia</taxon>
        <taxon>Eutheria</taxon>
        <taxon>Laurasiatheria</taxon>
        <taxon>Chiroptera</taxon>
        <taxon>Yangochiroptera</taxon>
        <taxon>Molossidae</taxon>
        <taxon>Molossus</taxon>
    </lineage>
</organism>
<name>A0A7J8D2L7_MOLMO</name>
<evidence type="ECO:0000256" key="1">
    <source>
        <dbReference type="SAM" id="MobiDB-lite"/>
    </source>
</evidence>
<dbReference type="EMBL" id="JACASF010000019">
    <property type="protein sequence ID" value="KAF6417411.1"/>
    <property type="molecule type" value="Genomic_DNA"/>
</dbReference>
<dbReference type="Proteomes" id="UP000550707">
    <property type="component" value="Unassembled WGS sequence"/>
</dbReference>
<protein>
    <submittedName>
        <fullName evidence="2">Tektin 1</fullName>
    </submittedName>
</protein>
<proteinExistence type="predicted"/>
<keyword evidence="3" id="KW-1185">Reference proteome</keyword>